<dbReference type="Proteomes" id="UP000663851">
    <property type="component" value="Unassembled WGS sequence"/>
</dbReference>
<evidence type="ECO:0000313" key="12">
    <source>
        <dbReference type="Proteomes" id="UP000663851"/>
    </source>
</evidence>
<feature type="transmembrane region" description="Helical" evidence="1">
    <location>
        <begin position="30"/>
        <end position="49"/>
    </location>
</feature>
<dbReference type="EMBL" id="CAJOBP010000530">
    <property type="protein sequence ID" value="CAF4190218.1"/>
    <property type="molecule type" value="Genomic_DNA"/>
</dbReference>
<dbReference type="EMBL" id="CAJNYT010004044">
    <property type="protein sequence ID" value="CAF3627876.1"/>
    <property type="molecule type" value="Genomic_DNA"/>
</dbReference>
<evidence type="ECO:0000313" key="13">
    <source>
        <dbReference type="Proteomes" id="UP000663873"/>
    </source>
</evidence>
<reference evidence="8" key="1">
    <citation type="submission" date="2021-02" db="EMBL/GenBank/DDBJ databases">
        <authorList>
            <person name="Nowell W R."/>
        </authorList>
    </citation>
    <scope>NUCLEOTIDE SEQUENCE</scope>
</reference>
<evidence type="ECO:0000313" key="5">
    <source>
        <dbReference type="EMBL" id="CAF3627876.1"/>
    </source>
</evidence>
<dbReference type="EMBL" id="CAJNYV010001982">
    <property type="protein sequence ID" value="CAF3448994.1"/>
    <property type="molecule type" value="Genomic_DNA"/>
</dbReference>
<dbReference type="OrthoDB" id="10002074at2759"/>
<evidence type="ECO:0000313" key="9">
    <source>
        <dbReference type="EMBL" id="CAF4452128.1"/>
    </source>
</evidence>
<dbReference type="AlphaFoldDB" id="A0A820DB41"/>
<dbReference type="Proteomes" id="UP000663865">
    <property type="component" value="Unassembled WGS sequence"/>
</dbReference>
<name>A0A820DB41_9BILA</name>
<dbReference type="EMBL" id="CAJNYU010003614">
    <property type="protein sequence ID" value="CAF3686090.1"/>
    <property type="molecule type" value="Genomic_DNA"/>
</dbReference>
<dbReference type="Proteomes" id="UP000663862">
    <property type="component" value="Unassembled WGS sequence"/>
</dbReference>
<gene>
    <name evidence="6" type="ORF">FME351_LOCUS26714</name>
    <name evidence="5" type="ORF">GRG538_LOCUS24011</name>
    <name evidence="8" type="ORF">HFQ381_LOCUS9026</name>
    <name evidence="4" type="ORF">KIK155_LOCUS12238</name>
    <name evidence="3" type="ORF">LUA448_LOCUS4647</name>
    <name evidence="10" type="ORF">QYT958_LOCUS3093</name>
    <name evidence="2" type="ORF">TIS948_LOCUS12157</name>
    <name evidence="11" type="ORF">TOA249_LOCUS15097</name>
    <name evidence="9" type="ORF">TSG867_LOCUS17079</name>
    <name evidence="7" type="ORF">UJA718_LOCUS5884</name>
</gene>
<accession>A0A820DB41</accession>
<dbReference type="EMBL" id="CAJNXB010001806">
    <property type="protein sequence ID" value="CAF3193926.1"/>
    <property type="molecule type" value="Genomic_DNA"/>
</dbReference>
<keyword evidence="1" id="KW-0812">Transmembrane</keyword>
<evidence type="ECO:0000313" key="10">
    <source>
        <dbReference type="EMBL" id="CAF4481694.1"/>
    </source>
</evidence>
<comment type="caution">
    <text evidence="8">The sequence shown here is derived from an EMBL/GenBank/DDBJ whole genome shotgun (WGS) entry which is preliminary data.</text>
</comment>
<keyword evidence="1" id="KW-0472">Membrane</keyword>
<protein>
    <submittedName>
        <fullName evidence="8">Uncharacterized protein</fullName>
    </submittedName>
</protein>
<evidence type="ECO:0000313" key="6">
    <source>
        <dbReference type="EMBL" id="CAF3686090.1"/>
    </source>
</evidence>
<proteinExistence type="predicted"/>
<dbReference type="EMBL" id="CAJOBO010000463">
    <property type="protein sequence ID" value="CAF4227567.1"/>
    <property type="molecule type" value="Genomic_DNA"/>
</dbReference>
<evidence type="ECO:0000313" key="3">
    <source>
        <dbReference type="EMBL" id="CAF3247799.1"/>
    </source>
</evidence>
<evidence type="ECO:0000313" key="4">
    <source>
        <dbReference type="EMBL" id="CAF3448994.1"/>
    </source>
</evidence>
<dbReference type="Proteomes" id="UP000663869">
    <property type="component" value="Unassembled WGS sequence"/>
</dbReference>
<keyword evidence="13" id="KW-1185">Reference proteome</keyword>
<dbReference type="Proteomes" id="UP000663873">
    <property type="component" value="Unassembled WGS sequence"/>
</dbReference>
<evidence type="ECO:0000313" key="2">
    <source>
        <dbReference type="EMBL" id="CAF3193926.1"/>
    </source>
</evidence>
<organism evidence="8 12">
    <name type="scientific">Rotaria socialis</name>
    <dbReference type="NCBI Taxonomy" id="392032"/>
    <lineage>
        <taxon>Eukaryota</taxon>
        <taxon>Metazoa</taxon>
        <taxon>Spiralia</taxon>
        <taxon>Gnathifera</taxon>
        <taxon>Rotifera</taxon>
        <taxon>Eurotatoria</taxon>
        <taxon>Bdelloidea</taxon>
        <taxon>Philodinida</taxon>
        <taxon>Philodinidae</taxon>
        <taxon>Rotaria</taxon>
    </lineage>
</organism>
<dbReference type="EMBL" id="CAJNYD010000345">
    <property type="protein sequence ID" value="CAF3247799.1"/>
    <property type="molecule type" value="Genomic_DNA"/>
</dbReference>
<dbReference type="EMBL" id="CAJOBR010000212">
    <property type="protein sequence ID" value="CAF4481694.1"/>
    <property type="molecule type" value="Genomic_DNA"/>
</dbReference>
<sequence>MTINVNTTKIFIEQSPTESSYDAYNDNKDIIWPTVVGIFVTLALGWMICRYKCSSKERSPHSVRCCPKSLCKNIRLCFTYIFGLKHDQQQDLNSRIPMNSNKARTSANSLQEIPFLVDRSSINRSSFSQVHQQWPPPFVLDQLPSFPLSITVQPTITSSPPKRHPLRRDSTLYGLNNERRESSLWPFRTINAVFHKQTSEIKENDLFLSS</sequence>
<evidence type="ECO:0000256" key="1">
    <source>
        <dbReference type="SAM" id="Phobius"/>
    </source>
</evidence>
<evidence type="ECO:0000313" key="7">
    <source>
        <dbReference type="EMBL" id="CAF4190218.1"/>
    </source>
</evidence>
<dbReference type="Proteomes" id="UP000663825">
    <property type="component" value="Unassembled WGS sequence"/>
</dbReference>
<dbReference type="Proteomes" id="UP000663838">
    <property type="component" value="Unassembled WGS sequence"/>
</dbReference>
<dbReference type="EMBL" id="CAJOBQ010001073">
    <property type="protein sequence ID" value="CAF4452128.1"/>
    <property type="molecule type" value="Genomic_DNA"/>
</dbReference>
<dbReference type="Proteomes" id="UP000663848">
    <property type="component" value="Unassembled WGS sequence"/>
</dbReference>
<dbReference type="Proteomes" id="UP000663872">
    <property type="component" value="Unassembled WGS sequence"/>
</dbReference>
<evidence type="ECO:0000313" key="8">
    <source>
        <dbReference type="EMBL" id="CAF4227567.1"/>
    </source>
</evidence>
<dbReference type="EMBL" id="CAJOBS010000967">
    <property type="protein sequence ID" value="CAF4668089.1"/>
    <property type="molecule type" value="Genomic_DNA"/>
</dbReference>
<keyword evidence="1" id="KW-1133">Transmembrane helix</keyword>
<dbReference type="Proteomes" id="UP000663833">
    <property type="component" value="Unassembled WGS sequence"/>
</dbReference>
<evidence type="ECO:0000313" key="11">
    <source>
        <dbReference type="EMBL" id="CAF4668089.1"/>
    </source>
</evidence>